<gene>
    <name evidence="1" type="ORF">D2V17_01200</name>
</gene>
<keyword evidence="2" id="KW-1185">Reference proteome</keyword>
<comment type="caution">
    <text evidence="1">The sequence shown here is derived from an EMBL/GenBank/DDBJ whole genome shotgun (WGS) entry which is preliminary data.</text>
</comment>
<evidence type="ECO:0000313" key="1">
    <source>
        <dbReference type="EMBL" id="RIV92754.1"/>
    </source>
</evidence>
<organism evidence="1 2">
    <name type="scientific">Aurantiacibacter xanthus</name>
    <dbReference type="NCBI Taxonomy" id="1784712"/>
    <lineage>
        <taxon>Bacteria</taxon>
        <taxon>Pseudomonadati</taxon>
        <taxon>Pseudomonadota</taxon>
        <taxon>Alphaproteobacteria</taxon>
        <taxon>Sphingomonadales</taxon>
        <taxon>Erythrobacteraceae</taxon>
        <taxon>Aurantiacibacter</taxon>
    </lineage>
</organism>
<dbReference type="AlphaFoldDB" id="A0A3A1PGM9"/>
<dbReference type="Proteomes" id="UP000265366">
    <property type="component" value="Unassembled WGS sequence"/>
</dbReference>
<sequence>MRLADLFPREQCLPRRLLEDAMRDYLLRFLKGSSTPDKTITFESEDAHEAFSIMEREKMRKPAQIYVENKLLGRITYTQDDLWIIEGSEPAANRSSED</sequence>
<dbReference type="EMBL" id="QXFM01000007">
    <property type="protein sequence ID" value="RIV92754.1"/>
    <property type="molecule type" value="Genomic_DNA"/>
</dbReference>
<name>A0A3A1PGM9_9SPHN</name>
<evidence type="ECO:0000313" key="2">
    <source>
        <dbReference type="Proteomes" id="UP000265366"/>
    </source>
</evidence>
<reference evidence="1 2" key="1">
    <citation type="submission" date="2018-08" db="EMBL/GenBank/DDBJ databases">
        <title>Erythrobacter zhengii sp.nov., a bacterium isolated from deep-sea sediment.</title>
        <authorList>
            <person name="Fang C."/>
            <person name="Wu Y.-H."/>
            <person name="Sun C."/>
            <person name="Wang H."/>
            <person name="Cheng H."/>
            <person name="Meng F.-X."/>
            <person name="Wang C.-S."/>
            <person name="Xu X.-W."/>
        </authorList>
    </citation>
    <scope>NUCLEOTIDE SEQUENCE [LARGE SCALE GENOMIC DNA]</scope>
    <source>
        <strain evidence="1 2">CCTCC AB 2015396</strain>
    </source>
</reference>
<proteinExistence type="predicted"/>
<accession>A0A3A1PGM9</accession>
<protein>
    <submittedName>
        <fullName evidence="1">Uncharacterized protein</fullName>
    </submittedName>
</protein>